<sequence length="43" mass="4402">MELLPEAVRGGDDIADGGNQGRESGSDAVATLGKGRDLEVDMV</sequence>
<dbReference type="EMBL" id="BTGU01001348">
    <property type="protein sequence ID" value="GMN21884.1"/>
    <property type="molecule type" value="Genomic_DNA"/>
</dbReference>
<name>A0AA87YRX4_FICCA</name>
<evidence type="ECO:0000256" key="1">
    <source>
        <dbReference type="SAM" id="MobiDB-lite"/>
    </source>
</evidence>
<feature type="compositionally biased region" description="Basic and acidic residues" evidence="1">
    <location>
        <begin position="34"/>
        <end position="43"/>
    </location>
</feature>
<organism evidence="2 3">
    <name type="scientific">Ficus carica</name>
    <name type="common">Common fig</name>
    <dbReference type="NCBI Taxonomy" id="3494"/>
    <lineage>
        <taxon>Eukaryota</taxon>
        <taxon>Viridiplantae</taxon>
        <taxon>Streptophyta</taxon>
        <taxon>Embryophyta</taxon>
        <taxon>Tracheophyta</taxon>
        <taxon>Spermatophyta</taxon>
        <taxon>Magnoliopsida</taxon>
        <taxon>eudicotyledons</taxon>
        <taxon>Gunneridae</taxon>
        <taxon>Pentapetalae</taxon>
        <taxon>rosids</taxon>
        <taxon>fabids</taxon>
        <taxon>Rosales</taxon>
        <taxon>Moraceae</taxon>
        <taxon>Ficeae</taxon>
        <taxon>Ficus</taxon>
    </lineage>
</organism>
<evidence type="ECO:0000313" key="3">
    <source>
        <dbReference type="Proteomes" id="UP001187192"/>
    </source>
</evidence>
<dbReference type="AlphaFoldDB" id="A0AA87YRX4"/>
<comment type="caution">
    <text evidence="2">The sequence shown here is derived from an EMBL/GenBank/DDBJ whole genome shotgun (WGS) entry which is preliminary data.</text>
</comment>
<reference evidence="2" key="1">
    <citation type="submission" date="2023-07" db="EMBL/GenBank/DDBJ databases">
        <title>draft genome sequence of fig (Ficus carica).</title>
        <authorList>
            <person name="Takahashi T."/>
            <person name="Nishimura K."/>
        </authorList>
    </citation>
    <scope>NUCLEOTIDE SEQUENCE</scope>
</reference>
<evidence type="ECO:0000313" key="2">
    <source>
        <dbReference type="EMBL" id="GMN21884.1"/>
    </source>
</evidence>
<accession>A0AA87YRX4</accession>
<proteinExistence type="predicted"/>
<protein>
    <submittedName>
        <fullName evidence="2">Uncharacterized protein</fullName>
    </submittedName>
</protein>
<gene>
    <name evidence="2" type="ORF">TIFTF001_040134</name>
</gene>
<dbReference type="Proteomes" id="UP001187192">
    <property type="component" value="Unassembled WGS sequence"/>
</dbReference>
<keyword evidence="3" id="KW-1185">Reference proteome</keyword>
<feature type="region of interest" description="Disordered" evidence="1">
    <location>
        <begin position="1"/>
        <end position="43"/>
    </location>
</feature>